<accession>A0A0A9TN72</accession>
<reference evidence="1" key="2">
    <citation type="journal article" date="2015" name="Data Brief">
        <title>Shoot transcriptome of the giant reed, Arundo donax.</title>
        <authorList>
            <person name="Barrero R.A."/>
            <person name="Guerrero F.D."/>
            <person name="Moolhuijzen P."/>
            <person name="Goolsby J.A."/>
            <person name="Tidwell J."/>
            <person name="Bellgard S.E."/>
            <person name="Bellgard M.I."/>
        </authorList>
    </citation>
    <scope>NUCLEOTIDE SEQUENCE</scope>
    <source>
        <tissue evidence="1">Shoot tissue taken approximately 20 cm above the soil surface</tissue>
    </source>
</reference>
<name>A0A0A9TN72_ARUDO</name>
<organism evidence="1">
    <name type="scientific">Arundo donax</name>
    <name type="common">Giant reed</name>
    <name type="synonym">Donax arundinaceus</name>
    <dbReference type="NCBI Taxonomy" id="35708"/>
    <lineage>
        <taxon>Eukaryota</taxon>
        <taxon>Viridiplantae</taxon>
        <taxon>Streptophyta</taxon>
        <taxon>Embryophyta</taxon>
        <taxon>Tracheophyta</taxon>
        <taxon>Spermatophyta</taxon>
        <taxon>Magnoliopsida</taxon>
        <taxon>Liliopsida</taxon>
        <taxon>Poales</taxon>
        <taxon>Poaceae</taxon>
        <taxon>PACMAD clade</taxon>
        <taxon>Arundinoideae</taxon>
        <taxon>Arundineae</taxon>
        <taxon>Arundo</taxon>
    </lineage>
</organism>
<dbReference type="AlphaFoldDB" id="A0A0A9TN72"/>
<evidence type="ECO:0000313" key="1">
    <source>
        <dbReference type="EMBL" id="JAD16181.1"/>
    </source>
</evidence>
<reference evidence="1" key="1">
    <citation type="submission" date="2014-09" db="EMBL/GenBank/DDBJ databases">
        <authorList>
            <person name="Magalhaes I.L.F."/>
            <person name="Oliveira U."/>
            <person name="Santos F.R."/>
            <person name="Vidigal T.H.D.A."/>
            <person name="Brescovit A.D."/>
            <person name="Santos A.J."/>
        </authorList>
    </citation>
    <scope>NUCLEOTIDE SEQUENCE</scope>
    <source>
        <tissue evidence="1">Shoot tissue taken approximately 20 cm above the soil surface</tissue>
    </source>
</reference>
<dbReference type="EMBL" id="GBRH01281714">
    <property type="protein sequence ID" value="JAD16181.1"/>
    <property type="molecule type" value="Transcribed_RNA"/>
</dbReference>
<protein>
    <submittedName>
        <fullName evidence="1">Uncharacterized protein</fullName>
    </submittedName>
</protein>
<proteinExistence type="predicted"/>
<sequence>MHACLLFFVSEDFESPHLGFLVQLFSPKSVYKSLPPVNCCISDALFLTSMI</sequence>